<keyword evidence="3" id="KW-1185">Reference proteome</keyword>
<dbReference type="AlphaFoldDB" id="A0A2P4QMG6"/>
<evidence type="ECO:0000313" key="3">
    <source>
        <dbReference type="Proteomes" id="UP000018888"/>
    </source>
</evidence>
<gene>
    <name evidence="2" type="ORF">GLOIN_2v1535124</name>
</gene>
<reference evidence="2 3" key="2">
    <citation type="journal article" date="2018" name="New Phytol.">
        <title>High intraspecific genome diversity in the model arbuscular mycorrhizal symbiont Rhizophagus irregularis.</title>
        <authorList>
            <person name="Chen E.C.H."/>
            <person name="Morin E."/>
            <person name="Beaudet D."/>
            <person name="Noel J."/>
            <person name="Yildirir G."/>
            <person name="Ndikumana S."/>
            <person name="Charron P."/>
            <person name="St-Onge C."/>
            <person name="Giorgi J."/>
            <person name="Kruger M."/>
            <person name="Marton T."/>
            <person name="Ropars J."/>
            <person name="Grigoriev I.V."/>
            <person name="Hainaut M."/>
            <person name="Henrissat B."/>
            <person name="Roux C."/>
            <person name="Martin F."/>
            <person name="Corradi N."/>
        </authorList>
    </citation>
    <scope>NUCLEOTIDE SEQUENCE [LARGE SCALE GENOMIC DNA]</scope>
    <source>
        <strain evidence="2 3">DAOM 197198</strain>
    </source>
</reference>
<feature type="compositionally biased region" description="Acidic residues" evidence="1">
    <location>
        <begin position="47"/>
        <end position="58"/>
    </location>
</feature>
<protein>
    <submittedName>
        <fullName evidence="2">Uncharacterized protein</fullName>
    </submittedName>
</protein>
<organism evidence="2 3">
    <name type="scientific">Rhizophagus irregularis (strain DAOM 181602 / DAOM 197198 / MUCL 43194)</name>
    <name type="common">Arbuscular mycorrhizal fungus</name>
    <name type="synonym">Glomus intraradices</name>
    <dbReference type="NCBI Taxonomy" id="747089"/>
    <lineage>
        <taxon>Eukaryota</taxon>
        <taxon>Fungi</taxon>
        <taxon>Fungi incertae sedis</taxon>
        <taxon>Mucoromycota</taxon>
        <taxon>Glomeromycotina</taxon>
        <taxon>Glomeromycetes</taxon>
        <taxon>Glomerales</taxon>
        <taxon>Glomeraceae</taxon>
        <taxon>Rhizophagus</taxon>
    </lineage>
</organism>
<proteinExistence type="predicted"/>
<dbReference type="EMBL" id="AUPC02000030">
    <property type="protein sequence ID" value="POG78805.1"/>
    <property type="molecule type" value="Genomic_DNA"/>
</dbReference>
<evidence type="ECO:0000256" key="1">
    <source>
        <dbReference type="SAM" id="MobiDB-lite"/>
    </source>
</evidence>
<reference evidence="2 3" key="1">
    <citation type="journal article" date="2013" name="Proc. Natl. Acad. Sci. U.S.A.">
        <title>Genome of an arbuscular mycorrhizal fungus provides insight into the oldest plant symbiosis.</title>
        <authorList>
            <person name="Tisserant E."/>
            <person name="Malbreil M."/>
            <person name="Kuo A."/>
            <person name="Kohler A."/>
            <person name="Symeonidi A."/>
            <person name="Balestrini R."/>
            <person name="Charron P."/>
            <person name="Duensing N."/>
            <person name="Frei Dit Frey N."/>
            <person name="Gianinazzi-Pearson V."/>
            <person name="Gilbert L.B."/>
            <person name="Handa Y."/>
            <person name="Herr J.R."/>
            <person name="Hijri M."/>
            <person name="Koul R."/>
            <person name="Kawaguchi M."/>
            <person name="Krajinski F."/>
            <person name="Lammers P.J."/>
            <person name="Masclaux F.G."/>
            <person name="Murat C."/>
            <person name="Morin E."/>
            <person name="Ndikumana S."/>
            <person name="Pagni M."/>
            <person name="Petitpierre D."/>
            <person name="Requena N."/>
            <person name="Rosikiewicz P."/>
            <person name="Riley R."/>
            <person name="Saito K."/>
            <person name="San Clemente H."/>
            <person name="Shapiro H."/>
            <person name="van Tuinen D."/>
            <person name="Becard G."/>
            <person name="Bonfante P."/>
            <person name="Paszkowski U."/>
            <person name="Shachar-Hill Y.Y."/>
            <person name="Tuskan G.A."/>
            <person name="Young P.W."/>
            <person name="Sanders I.R."/>
            <person name="Henrissat B."/>
            <person name="Rensing S.A."/>
            <person name="Grigoriev I.V."/>
            <person name="Corradi N."/>
            <person name="Roux C."/>
            <person name="Martin F."/>
        </authorList>
    </citation>
    <scope>NUCLEOTIDE SEQUENCE [LARGE SCALE GENOMIC DNA]</scope>
    <source>
        <strain evidence="2 3">DAOM 197198</strain>
    </source>
</reference>
<name>A0A2P4QMG6_RHIID</name>
<evidence type="ECO:0000313" key="2">
    <source>
        <dbReference type="EMBL" id="POG78805.1"/>
    </source>
</evidence>
<feature type="compositionally biased region" description="Polar residues" evidence="1">
    <location>
        <begin position="32"/>
        <end position="44"/>
    </location>
</feature>
<dbReference type="Proteomes" id="UP000018888">
    <property type="component" value="Unassembled WGS sequence"/>
</dbReference>
<feature type="compositionally biased region" description="Basic and acidic residues" evidence="1">
    <location>
        <begin position="21"/>
        <end position="31"/>
    </location>
</feature>
<accession>A0A2P4QMG6</accession>
<sequence>VNVENKKVTIENENSGQNLLEKNKDSEDNKIDMNSINDMASSTGETKEDENPEEIFLF</sequence>
<feature type="compositionally biased region" description="Basic and acidic residues" evidence="1">
    <location>
        <begin position="1"/>
        <end position="10"/>
    </location>
</feature>
<dbReference type="VEuPathDB" id="FungiDB:RhiirFUN_017884"/>
<comment type="caution">
    <text evidence="2">The sequence shown here is derived from an EMBL/GenBank/DDBJ whole genome shotgun (WGS) entry which is preliminary data.</text>
</comment>
<feature type="region of interest" description="Disordered" evidence="1">
    <location>
        <begin position="1"/>
        <end position="58"/>
    </location>
</feature>
<feature type="compositionally biased region" description="Polar residues" evidence="1">
    <location>
        <begin position="11"/>
        <end position="20"/>
    </location>
</feature>
<feature type="non-terminal residue" evidence="2">
    <location>
        <position position="1"/>
    </location>
</feature>